<feature type="transmembrane region" description="Helical" evidence="10">
    <location>
        <begin position="247"/>
        <end position="263"/>
    </location>
</feature>
<dbReference type="PANTHER" id="PTHR40074">
    <property type="entry name" value="O-ACETYLTRANSFERASE WECH"/>
    <property type="match status" value="1"/>
</dbReference>
<feature type="transmembrane region" description="Helical" evidence="10">
    <location>
        <begin position="217"/>
        <end position="235"/>
    </location>
</feature>
<feature type="transmembrane region" description="Helical" evidence="10">
    <location>
        <begin position="149"/>
        <end position="168"/>
    </location>
</feature>
<evidence type="ECO:0000256" key="2">
    <source>
        <dbReference type="ARBA" id="ARBA00007400"/>
    </source>
</evidence>
<accession>A0ABU9EVI6</accession>
<evidence type="ECO:0000256" key="1">
    <source>
        <dbReference type="ARBA" id="ARBA00004651"/>
    </source>
</evidence>
<keyword evidence="4 10" id="KW-0812">Transmembrane</keyword>
<comment type="subcellular location">
    <subcellularLocation>
        <location evidence="1">Cell membrane</location>
        <topology evidence="1">Multi-pass membrane protein</topology>
    </subcellularLocation>
</comment>
<feature type="transmembrane region" description="Helical" evidence="10">
    <location>
        <begin position="188"/>
        <end position="205"/>
    </location>
</feature>
<comment type="caution">
    <text evidence="12">The sequence shown here is derived from an EMBL/GenBank/DDBJ whole genome shotgun (WGS) entry which is preliminary data.</text>
</comment>
<evidence type="ECO:0000256" key="9">
    <source>
        <dbReference type="ARBA" id="ARBA00042839"/>
    </source>
</evidence>
<feature type="transmembrane region" description="Helical" evidence="10">
    <location>
        <begin position="40"/>
        <end position="59"/>
    </location>
</feature>
<dbReference type="GO" id="GO:0016746">
    <property type="term" value="F:acyltransferase activity"/>
    <property type="evidence" value="ECO:0007669"/>
    <property type="project" value="UniProtKB-KW"/>
</dbReference>
<feature type="transmembrane region" description="Helical" evidence="10">
    <location>
        <begin position="80"/>
        <end position="101"/>
    </location>
</feature>
<evidence type="ECO:0000256" key="5">
    <source>
        <dbReference type="ARBA" id="ARBA00022989"/>
    </source>
</evidence>
<evidence type="ECO:0000313" key="13">
    <source>
        <dbReference type="Proteomes" id="UP001380601"/>
    </source>
</evidence>
<feature type="transmembrane region" description="Helical" evidence="10">
    <location>
        <begin position="7"/>
        <end position="28"/>
    </location>
</feature>
<keyword evidence="5 10" id="KW-1133">Transmembrane helix</keyword>
<comment type="similarity">
    <text evidence="2">Belongs to the acyltransferase 3 family.</text>
</comment>
<proteinExistence type="inferred from homology"/>
<dbReference type="InterPro" id="IPR002656">
    <property type="entry name" value="Acyl_transf_3_dom"/>
</dbReference>
<feature type="domain" description="Acyltransferase 3" evidence="11">
    <location>
        <begin position="6"/>
        <end position="326"/>
    </location>
</feature>
<evidence type="ECO:0000256" key="7">
    <source>
        <dbReference type="ARBA" id="ARBA00041028"/>
    </source>
</evidence>
<keyword evidence="12" id="KW-0012">Acyltransferase</keyword>
<evidence type="ECO:0000259" key="11">
    <source>
        <dbReference type="Pfam" id="PF01757"/>
    </source>
</evidence>
<dbReference type="EMBL" id="JBBWSC010000001">
    <property type="protein sequence ID" value="MEL0537485.1"/>
    <property type="molecule type" value="Genomic_DNA"/>
</dbReference>
<evidence type="ECO:0000313" key="12">
    <source>
        <dbReference type="EMBL" id="MEL0537485.1"/>
    </source>
</evidence>
<reference evidence="12 13" key="1">
    <citation type="submission" date="2024-04" db="EMBL/GenBank/DDBJ databases">
        <title>Staphylococcus debuckii a clinical isolate.</title>
        <authorList>
            <person name="Magnan C."/>
            <person name="Plumet L."/>
            <person name="Morsli M."/>
            <person name="Molle V."/>
            <person name="Lavigne J.-P."/>
        </authorList>
    </citation>
    <scope>NUCLEOTIDE SEQUENCE [LARGE SCALE GENOMIC DNA]</scope>
    <source>
        <strain evidence="12 13">NSD001</strain>
    </source>
</reference>
<evidence type="ECO:0000256" key="6">
    <source>
        <dbReference type="ARBA" id="ARBA00023136"/>
    </source>
</evidence>
<feature type="transmembrane region" description="Helical" evidence="10">
    <location>
        <begin position="308"/>
        <end position="332"/>
    </location>
</feature>
<dbReference type="RefSeq" id="WP_341611177.1">
    <property type="nucleotide sequence ID" value="NZ_JBBWSC010000001.1"/>
</dbReference>
<keyword evidence="3" id="KW-1003">Cell membrane</keyword>
<organism evidence="12 13">
    <name type="scientific">Staphylococcus debuckii</name>
    <dbReference type="NCBI Taxonomy" id="2044912"/>
    <lineage>
        <taxon>Bacteria</taxon>
        <taxon>Bacillati</taxon>
        <taxon>Bacillota</taxon>
        <taxon>Bacilli</taxon>
        <taxon>Bacillales</taxon>
        <taxon>Staphylococcaceae</taxon>
        <taxon>Staphylococcus</taxon>
    </lineage>
</organism>
<feature type="transmembrane region" description="Helical" evidence="10">
    <location>
        <begin position="270"/>
        <end position="288"/>
    </location>
</feature>
<protein>
    <recommendedName>
        <fullName evidence="7">Probable poly-beta-1,6-N-acetyl-D-glucosamine export protein</fullName>
    </recommendedName>
    <alternativeName>
        <fullName evidence="9">Biofilm polysaccharide intercellular adhesin export protein</fullName>
    </alternativeName>
    <alternativeName>
        <fullName evidence="8">Intercellular adhesion protein C</fullName>
    </alternativeName>
</protein>
<keyword evidence="13" id="KW-1185">Reference proteome</keyword>
<name>A0ABU9EVI6_9STAP</name>
<dbReference type="Pfam" id="PF01757">
    <property type="entry name" value="Acyl_transf_3"/>
    <property type="match status" value="1"/>
</dbReference>
<evidence type="ECO:0000256" key="3">
    <source>
        <dbReference type="ARBA" id="ARBA00022475"/>
    </source>
</evidence>
<dbReference type="Proteomes" id="UP001380601">
    <property type="component" value="Unassembled WGS sequence"/>
</dbReference>
<gene>
    <name evidence="12" type="ORF">AADA34_01945</name>
</gene>
<dbReference type="PANTHER" id="PTHR40074:SF2">
    <property type="entry name" value="O-ACETYLTRANSFERASE WECH"/>
    <property type="match status" value="1"/>
</dbReference>
<evidence type="ECO:0000256" key="8">
    <source>
        <dbReference type="ARBA" id="ARBA00042402"/>
    </source>
</evidence>
<evidence type="ECO:0000256" key="10">
    <source>
        <dbReference type="SAM" id="Phobius"/>
    </source>
</evidence>
<feature type="transmembrane region" description="Helical" evidence="10">
    <location>
        <begin position="121"/>
        <end position="140"/>
    </location>
</feature>
<keyword evidence="6 10" id="KW-0472">Membrane</keyword>
<keyword evidence="12" id="KW-0808">Transferase</keyword>
<evidence type="ECO:0000256" key="4">
    <source>
        <dbReference type="ARBA" id="ARBA00022692"/>
    </source>
</evidence>
<sequence>MEKKTELTYARAIFCIIIVLVHAMTGFINDIHVGAVQKKIVQITQIMLLSATPCFIMLSETLLGMRYSKHLPKNFLTKRIKFILLPYAVFALFVILEIYFDPAKHFSLWYLILNILIEGKFFGWFVLVIFQFFLLHMLFYKVLDKMKPLIPIVVSLAISFTHALLMYYSTTYLNWWHEHYILYNRTIILNWLFYFVLGFYIGKYYDVVIEFVQRKIYWILLLFVASAGVIAIDFFKFEVYFNESNRFDLFVFSAAFFLLIISLSKMLCHIHLTFIYMISEISFFIYLSHQIIVEHISRGLASFVRYPFMFFTLTTIFTIGFCIGLAIVLSFIPYVRFIVGRNTLYPMVLNNYSLKQEVKESTN</sequence>